<keyword evidence="3" id="KW-1185">Reference proteome</keyword>
<protein>
    <submittedName>
        <fullName evidence="2">Uncharacterized protein</fullName>
    </submittedName>
</protein>
<comment type="caution">
    <text evidence="2">The sequence shown here is derived from an EMBL/GenBank/DDBJ whole genome shotgun (WGS) entry which is preliminary data.</text>
</comment>
<sequence length="159" mass="17734">MNKQAHWGVWLALAIACSAPLAAIAQDEAPPQKLERILAQQQELKRDLDAGKTDGLTTRQVNAIRKAQVDVFTVTEGKTSLDQLSMDDKVRLENALERINAEVKNTRGGHDDKQVCWRERMSGSNTKVTRCGTEAEMREAREGARDFLERPKVCGDRCG</sequence>
<dbReference type="PROSITE" id="PS51257">
    <property type="entry name" value="PROKAR_LIPOPROTEIN"/>
    <property type="match status" value="1"/>
</dbReference>
<accession>A0A3D8V876</accession>
<dbReference type="Proteomes" id="UP000256829">
    <property type="component" value="Unassembled WGS sequence"/>
</dbReference>
<gene>
    <name evidence="2" type="ORF">DX912_16570</name>
</gene>
<feature type="chain" id="PRO_5017820882" evidence="1">
    <location>
        <begin position="26"/>
        <end position="159"/>
    </location>
</feature>
<proteinExistence type="predicted"/>
<evidence type="ECO:0000256" key="1">
    <source>
        <dbReference type="SAM" id="SignalP"/>
    </source>
</evidence>
<keyword evidence="1" id="KW-0732">Signal</keyword>
<evidence type="ECO:0000313" key="2">
    <source>
        <dbReference type="EMBL" id="RDY65586.1"/>
    </source>
</evidence>
<feature type="signal peptide" evidence="1">
    <location>
        <begin position="1"/>
        <end position="25"/>
    </location>
</feature>
<dbReference type="AlphaFoldDB" id="A0A3D8V876"/>
<organism evidence="2 3">
    <name type="scientific">Lysobacter soli</name>
    <dbReference type="NCBI Taxonomy" id="453783"/>
    <lineage>
        <taxon>Bacteria</taxon>
        <taxon>Pseudomonadati</taxon>
        <taxon>Pseudomonadota</taxon>
        <taxon>Gammaproteobacteria</taxon>
        <taxon>Lysobacterales</taxon>
        <taxon>Lysobacteraceae</taxon>
        <taxon>Lysobacter</taxon>
    </lineage>
</organism>
<dbReference type="EMBL" id="QTJR01000016">
    <property type="protein sequence ID" value="RDY65586.1"/>
    <property type="molecule type" value="Genomic_DNA"/>
</dbReference>
<reference evidence="2 3" key="1">
    <citation type="submission" date="2018-08" db="EMBL/GenBank/DDBJ databases">
        <title>Lysobacter soli KCTC 22011, whole genome shotgun sequence.</title>
        <authorList>
            <person name="Zhang X."/>
            <person name="Feng G."/>
            <person name="Zhu H."/>
        </authorList>
    </citation>
    <scope>NUCLEOTIDE SEQUENCE [LARGE SCALE GENOMIC DNA]</scope>
    <source>
        <strain evidence="2 3">KCTC 22011</strain>
    </source>
</reference>
<name>A0A3D8V876_9GAMM</name>
<dbReference type="RefSeq" id="WP_115844339.1">
    <property type="nucleotide sequence ID" value="NZ_CP183976.1"/>
</dbReference>
<evidence type="ECO:0000313" key="3">
    <source>
        <dbReference type="Proteomes" id="UP000256829"/>
    </source>
</evidence>